<dbReference type="InterPro" id="IPR043128">
    <property type="entry name" value="Rev_trsase/Diguanyl_cyclase"/>
</dbReference>
<dbReference type="InterPro" id="IPR000160">
    <property type="entry name" value="GGDEF_dom"/>
</dbReference>
<evidence type="ECO:0000256" key="3">
    <source>
        <dbReference type="SAM" id="Phobius"/>
    </source>
</evidence>
<dbReference type="EC" id="2.7.7.65" evidence="1"/>
<dbReference type="PROSITE" id="PS50887">
    <property type="entry name" value="GGDEF"/>
    <property type="match status" value="1"/>
</dbReference>
<feature type="transmembrane region" description="Helical" evidence="3">
    <location>
        <begin position="146"/>
        <end position="166"/>
    </location>
</feature>
<dbReference type="SMART" id="SM00267">
    <property type="entry name" value="GGDEF"/>
    <property type="match status" value="1"/>
</dbReference>
<organism evidence="5 6">
    <name type="scientific">Massilia frigida</name>
    <dbReference type="NCBI Taxonomy" id="2609281"/>
    <lineage>
        <taxon>Bacteria</taxon>
        <taxon>Pseudomonadati</taxon>
        <taxon>Pseudomonadota</taxon>
        <taxon>Betaproteobacteria</taxon>
        <taxon>Burkholderiales</taxon>
        <taxon>Oxalobacteraceae</taxon>
        <taxon>Telluria group</taxon>
        <taxon>Massilia</taxon>
    </lineage>
</organism>
<dbReference type="Gene3D" id="3.30.70.270">
    <property type="match status" value="1"/>
</dbReference>
<dbReference type="EMBL" id="WHJG01000025">
    <property type="protein sequence ID" value="NHZ81750.1"/>
    <property type="molecule type" value="Genomic_DNA"/>
</dbReference>
<dbReference type="InterPro" id="IPR050469">
    <property type="entry name" value="Diguanylate_Cyclase"/>
</dbReference>
<evidence type="ECO:0000256" key="2">
    <source>
        <dbReference type="ARBA" id="ARBA00034247"/>
    </source>
</evidence>
<reference evidence="5 6" key="1">
    <citation type="submission" date="2019-10" db="EMBL/GenBank/DDBJ databases">
        <title>Taxonomy of Antarctic Massilia spp.: description of Massilia rubra sp. nov., Massilia aquatica sp. nov., Massilia mucilaginosa sp. nov., Massilia frigida sp. nov. isolated from streams, lakes and regoliths.</title>
        <authorList>
            <person name="Holochova P."/>
            <person name="Sedlacek I."/>
            <person name="Kralova S."/>
            <person name="Maslanova I."/>
            <person name="Busse H.-J."/>
            <person name="Stankova E."/>
            <person name="Vrbovska V."/>
            <person name="Kovarovic V."/>
            <person name="Bartak M."/>
            <person name="Svec P."/>
            <person name="Pantucek R."/>
        </authorList>
    </citation>
    <scope>NUCLEOTIDE SEQUENCE [LARGE SCALE GENOMIC DNA]</scope>
    <source>
        <strain evidence="5 6">CCM 8695</strain>
    </source>
</reference>
<accession>A0ABX0N8M5</accession>
<dbReference type="Pfam" id="PF00990">
    <property type="entry name" value="GGDEF"/>
    <property type="match status" value="1"/>
</dbReference>
<dbReference type="NCBIfam" id="TIGR00254">
    <property type="entry name" value="GGDEF"/>
    <property type="match status" value="1"/>
</dbReference>
<feature type="transmembrane region" description="Helical" evidence="3">
    <location>
        <begin position="178"/>
        <end position="199"/>
    </location>
</feature>
<keyword evidence="3" id="KW-0812">Transmembrane</keyword>
<comment type="catalytic activity">
    <reaction evidence="2">
        <text>2 GTP = 3',3'-c-di-GMP + 2 diphosphate</text>
        <dbReference type="Rhea" id="RHEA:24898"/>
        <dbReference type="ChEBI" id="CHEBI:33019"/>
        <dbReference type="ChEBI" id="CHEBI:37565"/>
        <dbReference type="ChEBI" id="CHEBI:58805"/>
        <dbReference type="EC" id="2.7.7.65"/>
    </reaction>
</comment>
<dbReference type="PANTHER" id="PTHR45138">
    <property type="entry name" value="REGULATORY COMPONENTS OF SENSORY TRANSDUCTION SYSTEM"/>
    <property type="match status" value="1"/>
</dbReference>
<dbReference type="PANTHER" id="PTHR45138:SF9">
    <property type="entry name" value="DIGUANYLATE CYCLASE DGCM-RELATED"/>
    <property type="match status" value="1"/>
</dbReference>
<feature type="transmembrane region" description="Helical" evidence="3">
    <location>
        <begin position="69"/>
        <end position="87"/>
    </location>
</feature>
<comment type="caution">
    <text evidence="5">The sequence shown here is derived from an EMBL/GenBank/DDBJ whole genome shotgun (WGS) entry which is preliminary data.</text>
</comment>
<evidence type="ECO:0000313" key="6">
    <source>
        <dbReference type="Proteomes" id="UP000621455"/>
    </source>
</evidence>
<dbReference type="SUPFAM" id="SSF55073">
    <property type="entry name" value="Nucleotide cyclase"/>
    <property type="match status" value="1"/>
</dbReference>
<dbReference type="Proteomes" id="UP000621455">
    <property type="component" value="Unassembled WGS sequence"/>
</dbReference>
<proteinExistence type="predicted"/>
<dbReference type="CDD" id="cd01949">
    <property type="entry name" value="GGDEF"/>
    <property type="match status" value="1"/>
</dbReference>
<dbReference type="InterPro" id="IPR029787">
    <property type="entry name" value="Nucleotide_cyclase"/>
</dbReference>
<keyword evidence="3" id="KW-1133">Transmembrane helix</keyword>
<name>A0ABX0N8M5_9BURK</name>
<protein>
    <recommendedName>
        <fullName evidence="1">diguanylate cyclase</fullName>
        <ecNumber evidence="1">2.7.7.65</ecNumber>
    </recommendedName>
</protein>
<evidence type="ECO:0000259" key="4">
    <source>
        <dbReference type="PROSITE" id="PS50887"/>
    </source>
</evidence>
<sequence>MKSAMAAKNERDASAVPSRMQRFASLVLTDDRDQRRAITMVLTTTALYSVCLALLAFGVLYGVFPIERIGVLALLLALAGPVFYAIIRSGLNLRFSEPKLAFPQALVAQSMIALAYTVCGPVHSATIIFMAVVTVYGMFDMSMRRVRLVLLYTLAVMALVMAWKVHTDPQVYQGPLEIMYFAMMATSLTAISLLSMLVSKMRKRLRSQKDELAQALARIQIAATHDELTGLANRRHMIALLGEHITRRSRGGPGFAVALADIDHFKNVNDTHGHRVGDEALMTFAHLARVQLRSADLVARWGGEEFLILLPETNPPGEPNRAVERLRAALAMASASDHVPDLRIAFSTGLTRYIDGEPIDDMIERADRALYAAKDAGRNRTVTV</sequence>
<gene>
    <name evidence="5" type="ORF">F2P44_21085</name>
</gene>
<keyword evidence="3" id="KW-0472">Membrane</keyword>
<feature type="domain" description="GGDEF" evidence="4">
    <location>
        <begin position="253"/>
        <end position="384"/>
    </location>
</feature>
<keyword evidence="6" id="KW-1185">Reference proteome</keyword>
<evidence type="ECO:0000256" key="1">
    <source>
        <dbReference type="ARBA" id="ARBA00012528"/>
    </source>
</evidence>
<feature type="transmembrane region" description="Helical" evidence="3">
    <location>
        <begin position="122"/>
        <end position="139"/>
    </location>
</feature>
<evidence type="ECO:0000313" key="5">
    <source>
        <dbReference type="EMBL" id="NHZ81750.1"/>
    </source>
</evidence>
<feature type="transmembrane region" description="Helical" evidence="3">
    <location>
        <begin position="41"/>
        <end position="63"/>
    </location>
</feature>